<dbReference type="Pfam" id="PF00528">
    <property type="entry name" value="BPD_transp_1"/>
    <property type="match status" value="2"/>
</dbReference>
<dbReference type="GO" id="GO:0055085">
    <property type="term" value="P:transmembrane transport"/>
    <property type="evidence" value="ECO:0007669"/>
    <property type="project" value="InterPro"/>
</dbReference>
<reference evidence="7 8" key="1">
    <citation type="journal article" date="2005" name="Nucleic Acids Res.">
        <title>Genomic blueprint of Hahella chejuensis, a marine microbe producing an algicidal agent.</title>
        <authorList>
            <person name="Jeong H."/>
            <person name="Yim J.H."/>
            <person name="Lee C."/>
            <person name="Choi S.-H."/>
            <person name="Park Y.K."/>
            <person name="Yoon S.H."/>
            <person name="Hur C.-G."/>
            <person name="Kang H.-Y."/>
            <person name="Kim D."/>
            <person name="Lee H.H."/>
            <person name="Park K.H."/>
            <person name="Park S.-H."/>
            <person name="Park H.-S."/>
            <person name="Lee H.K."/>
            <person name="Oh T.K."/>
            <person name="Kim J.F."/>
        </authorList>
    </citation>
    <scope>NUCLEOTIDE SEQUENCE [LARGE SCALE GENOMIC DNA]</scope>
    <source>
        <strain evidence="7 8">KCTC 2396</strain>
    </source>
</reference>
<name>Q2SHM2_HAHCH</name>
<dbReference type="CDD" id="cd06261">
    <property type="entry name" value="TM_PBP2"/>
    <property type="match status" value="1"/>
</dbReference>
<keyword evidence="4" id="KW-0472">Membrane</keyword>
<evidence type="ECO:0000256" key="4">
    <source>
        <dbReference type="ARBA" id="ARBA00023136"/>
    </source>
</evidence>
<feature type="domain" description="ABC transmembrane type-1" evidence="6">
    <location>
        <begin position="83"/>
        <end position="280"/>
    </location>
</feature>
<comment type="subcellular location">
    <subcellularLocation>
        <location evidence="1 5">Cell membrane</location>
        <topology evidence="1 5">Multi-pass membrane protein</topology>
    </subcellularLocation>
</comment>
<dbReference type="KEGG" id="hch:HCH_03086"/>
<dbReference type="AlphaFoldDB" id="Q2SHM2"/>
<accession>Q2SHM2</accession>
<dbReference type="OrthoDB" id="7056428at2"/>
<dbReference type="RefSeq" id="WP_011396921.1">
    <property type="nucleotide sequence ID" value="NC_007645.1"/>
</dbReference>
<dbReference type="GO" id="GO:0005886">
    <property type="term" value="C:plasma membrane"/>
    <property type="evidence" value="ECO:0007669"/>
    <property type="project" value="UniProtKB-SubCell"/>
</dbReference>
<gene>
    <name evidence="7" type="ordered locus">HCH_03086</name>
</gene>
<sequence>MSRATMTLPARSRIASPTFSLRRSRDEWVLGGAMLLGLLALLAAVAAPLYALLSKSLQNKAGDFIGLENFIAYSNTPSLVASIGNSLTIALLSTVIVTSMAFLAAYSLTRTRLPGKGLFRMALTAPILAPSLLPAISLVYLFGNQGVLKEWLLGESIYGPIGIVIGSCFWTFPHALMILVTALSNTDGRLYESASALGASPMRTFFTVTLPGAKYGLISAAFVVFTLVITDFGVPKVIGGQYNMLATDIYKQVIGQQNFQMGAVVSVILLLPAILTFLADRWAQRRQSAALTSKAAPWTPPRRPWTDKGCALFMLLLTVTILGVIAMAVYASLVTFWPYNLSLSLKNYQFDLMDGGGWEAYWNSIRMATYTAFFGAIFIFFNAYLVEKLQGFRPLRALFHFIAILPLAVPGMALGLAYIFFFNAPSNPLNGLYATMAILVICTIAHFYTVCHLTAVTALKQIDPEFEAVSASLKAPQWLTFWRVSLPVCLPAVLEIGGYLFVNAMTTVSAVIFLYSHNTMLASVAVLNMDDAGDIAPAAAMAVMIMVTCLAAKLLQSLLGGRLLKRTQKWRCA</sequence>
<evidence type="ECO:0000313" key="8">
    <source>
        <dbReference type="Proteomes" id="UP000000238"/>
    </source>
</evidence>
<feature type="domain" description="ABC transmembrane type-1" evidence="6">
    <location>
        <begin position="361"/>
        <end position="556"/>
    </location>
</feature>
<evidence type="ECO:0000259" key="6">
    <source>
        <dbReference type="PROSITE" id="PS50928"/>
    </source>
</evidence>
<dbReference type="SUPFAM" id="SSF161098">
    <property type="entry name" value="MetI-like"/>
    <property type="match status" value="2"/>
</dbReference>
<dbReference type="eggNOG" id="COG1178">
    <property type="taxonomic scope" value="Bacteria"/>
</dbReference>
<evidence type="ECO:0000256" key="5">
    <source>
        <dbReference type="RuleBase" id="RU363032"/>
    </source>
</evidence>
<dbReference type="PANTHER" id="PTHR43496">
    <property type="entry name" value="PROTEIN LPLB"/>
    <property type="match status" value="1"/>
</dbReference>
<dbReference type="InterPro" id="IPR035906">
    <property type="entry name" value="MetI-like_sf"/>
</dbReference>
<comment type="similarity">
    <text evidence="5">Belongs to the binding-protein-dependent transport system permease family.</text>
</comment>
<evidence type="ECO:0000313" key="7">
    <source>
        <dbReference type="EMBL" id="ABC29852.1"/>
    </source>
</evidence>
<dbReference type="InterPro" id="IPR000515">
    <property type="entry name" value="MetI-like"/>
</dbReference>
<keyword evidence="8" id="KW-1185">Reference proteome</keyword>
<evidence type="ECO:0000256" key="3">
    <source>
        <dbReference type="ARBA" id="ARBA00022989"/>
    </source>
</evidence>
<dbReference type="Proteomes" id="UP000000238">
    <property type="component" value="Chromosome"/>
</dbReference>
<dbReference type="Gene3D" id="1.10.3720.10">
    <property type="entry name" value="MetI-like"/>
    <property type="match status" value="2"/>
</dbReference>
<organism evidence="7 8">
    <name type="scientific">Hahella chejuensis (strain KCTC 2396)</name>
    <dbReference type="NCBI Taxonomy" id="349521"/>
    <lineage>
        <taxon>Bacteria</taxon>
        <taxon>Pseudomonadati</taxon>
        <taxon>Pseudomonadota</taxon>
        <taxon>Gammaproteobacteria</taxon>
        <taxon>Oceanospirillales</taxon>
        <taxon>Hahellaceae</taxon>
        <taxon>Hahella</taxon>
    </lineage>
</organism>
<evidence type="ECO:0000256" key="1">
    <source>
        <dbReference type="ARBA" id="ARBA00004651"/>
    </source>
</evidence>
<keyword evidence="5" id="KW-0813">Transport</keyword>
<dbReference type="PANTHER" id="PTHR43496:SF1">
    <property type="entry name" value="POLYGALACTURONAN_RHAMNOGALACTURONAN TRANSPORT SYSTEM PERMEASE PROTEIN YTEP"/>
    <property type="match status" value="1"/>
</dbReference>
<dbReference type="NCBIfam" id="TIGR03262">
    <property type="entry name" value="PhnU2"/>
    <property type="match status" value="1"/>
</dbReference>
<dbReference type="PROSITE" id="PS50928">
    <property type="entry name" value="ABC_TM1"/>
    <property type="match status" value="2"/>
</dbReference>
<protein>
    <submittedName>
        <fullName evidence="7">ABC-type Fe3+ transport system, permease component</fullName>
    </submittedName>
</protein>
<evidence type="ECO:0000256" key="2">
    <source>
        <dbReference type="ARBA" id="ARBA00022692"/>
    </source>
</evidence>
<proteinExistence type="inferred from homology"/>
<dbReference type="InterPro" id="IPR017664">
    <property type="entry name" value="AminoethylPonate_ABC_perm-1"/>
</dbReference>
<dbReference type="HOGENOM" id="CLU_021838_1_2_6"/>
<dbReference type="EMBL" id="CP000155">
    <property type="protein sequence ID" value="ABC29852.1"/>
    <property type="molecule type" value="Genomic_DNA"/>
</dbReference>
<keyword evidence="2" id="KW-0812">Transmembrane</keyword>
<dbReference type="STRING" id="349521.HCH_03086"/>
<keyword evidence="3" id="KW-1133">Transmembrane helix</keyword>